<protein>
    <submittedName>
        <fullName evidence="1">Uncharacterized protein</fullName>
    </submittedName>
</protein>
<evidence type="ECO:0000313" key="1">
    <source>
        <dbReference type="EMBL" id="KAH3669207.1"/>
    </source>
</evidence>
<gene>
    <name evidence="1" type="ORF">WICMUC_005046</name>
</gene>
<keyword evidence="2" id="KW-1185">Reference proteome</keyword>
<reference evidence="1" key="2">
    <citation type="submission" date="2021-01" db="EMBL/GenBank/DDBJ databases">
        <authorList>
            <person name="Schikora-Tamarit M.A."/>
        </authorList>
    </citation>
    <scope>NUCLEOTIDE SEQUENCE</scope>
    <source>
        <strain evidence="1">CBS6341</strain>
    </source>
</reference>
<organism evidence="1 2">
    <name type="scientific">Wickerhamomyces mucosus</name>
    <dbReference type="NCBI Taxonomy" id="1378264"/>
    <lineage>
        <taxon>Eukaryota</taxon>
        <taxon>Fungi</taxon>
        <taxon>Dikarya</taxon>
        <taxon>Ascomycota</taxon>
        <taxon>Saccharomycotina</taxon>
        <taxon>Saccharomycetes</taxon>
        <taxon>Phaffomycetales</taxon>
        <taxon>Wickerhamomycetaceae</taxon>
        <taxon>Wickerhamomyces</taxon>
    </lineage>
</organism>
<reference evidence="1" key="1">
    <citation type="journal article" date="2021" name="Open Biol.">
        <title>Shared evolutionary footprints suggest mitochondrial oxidative damage underlies multiple complex I losses in fungi.</title>
        <authorList>
            <person name="Schikora-Tamarit M.A."/>
            <person name="Marcet-Houben M."/>
            <person name="Nosek J."/>
            <person name="Gabaldon T."/>
        </authorList>
    </citation>
    <scope>NUCLEOTIDE SEQUENCE</scope>
    <source>
        <strain evidence="1">CBS6341</strain>
    </source>
</reference>
<evidence type="ECO:0000313" key="2">
    <source>
        <dbReference type="Proteomes" id="UP000769528"/>
    </source>
</evidence>
<proteinExistence type="predicted"/>
<sequence length="98" mass="10470">MQRSPKHLVAAKVFSIIRHQKPAIASITPPKNSAEEAITSAFVTDLALQLIKETTKQQTLNADNPRGTGFPIGLAGSVCNPGFRSPANAFCRSLLLKA</sequence>
<dbReference type="EMBL" id="JAEUBF010001336">
    <property type="protein sequence ID" value="KAH3669207.1"/>
    <property type="molecule type" value="Genomic_DNA"/>
</dbReference>
<dbReference type="Proteomes" id="UP000769528">
    <property type="component" value="Unassembled WGS sequence"/>
</dbReference>
<accession>A0A9P8PDB9</accession>
<dbReference type="AlphaFoldDB" id="A0A9P8PDB9"/>
<comment type="caution">
    <text evidence="1">The sequence shown here is derived from an EMBL/GenBank/DDBJ whole genome shotgun (WGS) entry which is preliminary data.</text>
</comment>
<name>A0A9P8PDB9_9ASCO</name>